<feature type="domain" description="Rhamnogalacturonase A/B/Epimerase-like pectate lyase" evidence="1">
    <location>
        <begin position="4"/>
        <end position="184"/>
    </location>
</feature>
<dbReference type="Proteomes" id="UP001268864">
    <property type="component" value="Unassembled WGS sequence"/>
</dbReference>
<sequence length="625" mass="65501">MATLNVQDYGAVGDGNTDDTAAINDAIADAGTGDTVLIPATADHYLVSTSNRAAVDFTGVADGVTITGEGPGSVLKMDDVTDGKNQWVLGAEADSGALSGVTIRRLTLDGSREVNGAKSTAGFNLYPGGGGHDVRIEDVVAENCAGTGISNRGASEVTLRRVTSRNNGQHGFDFTGDDQGTATDGRSLKAVDNDGTGLDFHNGDHVVEDVYCDSNRSGTKMGNTGGDADSVVLRNANLRNARENSGFRETMDDNAGTDVTLDTVQVIDAALHGFRLSNSANYTITEILTDGTGYGPQNRAPIYITDSASIDADVVRVQNSDYGPGIRNSSPDSSSVSEYYHFDNPGGAIEDNTGTLSVGSRYNQESGELDVPGANDVGAFTTTTTEPVDDGTDSSTETPATYRTNFSAYEMGAVPNDWTPEHASDDGDWATVAERSPAGSAVLRFDSDTSARHALSYDQVGTASDVEVLGLVRVSELSRSPTAGGRLFLRGSGTAGAESGYFVNVRDSRFGVWKYDGGGSARLVEWGQPTDGQWYFVRFSAAGDRLRARVWPADADEPTEWDADVTDGALRSGWVGLGSYSEFADDWGYLSVGVGGESAPLPDTDTADPSLNAVIQTIDGTIQTG</sequence>
<dbReference type="InterPro" id="IPR012334">
    <property type="entry name" value="Pectin_lyas_fold"/>
</dbReference>
<evidence type="ECO:0000313" key="3">
    <source>
        <dbReference type="Proteomes" id="UP001268864"/>
    </source>
</evidence>
<organism evidence="2 3">
    <name type="scientific">Haloarcula onubensis</name>
    <dbReference type="NCBI Taxonomy" id="2950539"/>
    <lineage>
        <taxon>Archaea</taxon>
        <taxon>Methanobacteriati</taxon>
        <taxon>Methanobacteriota</taxon>
        <taxon>Stenosarchaea group</taxon>
        <taxon>Halobacteria</taxon>
        <taxon>Halobacteriales</taxon>
        <taxon>Haloarculaceae</taxon>
        <taxon>Haloarcula</taxon>
    </lineage>
</organism>
<keyword evidence="3" id="KW-1185">Reference proteome</keyword>
<comment type="caution">
    <text evidence="2">The sequence shown here is derived from an EMBL/GenBank/DDBJ whole genome shotgun (WGS) entry which is preliminary data.</text>
</comment>
<dbReference type="InterPro" id="IPR024535">
    <property type="entry name" value="RHGA/B-epi-like_pectate_lyase"/>
</dbReference>
<name>A0ABU2FLG7_9EURY</name>
<reference evidence="2 3" key="1">
    <citation type="submission" date="2022-06" db="EMBL/GenBank/DDBJ databases">
        <title>Halomicroarcula sp. a new haloarchaeum isolate from saline soil.</title>
        <authorList>
            <person name="Strakova D."/>
            <person name="Galisteo C."/>
            <person name="Sanchez-Porro C."/>
            <person name="Ventosa A."/>
        </authorList>
    </citation>
    <scope>NUCLEOTIDE SEQUENCE [LARGE SCALE GENOMIC DNA]</scope>
    <source>
        <strain evidence="2 3">S3CR25-11</strain>
    </source>
</reference>
<gene>
    <name evidence="2" type="ORF">NDI86_05635</name>
</gene>
<dbReference type="SMART" id="SM00710">
    <property type="entry name" value="PbH1"/>
    <property type="match status" value="5"/>
</dbReference>
<dbReference type="Gene3D" id="2.160.20.10">
    <property type="entry name" value="Single-stranded right-handed beta-helix, Pectin lyase-like"/>
    <property type="match status" value="1"/>
</dbReference>
<dbReference type="InterPro" id="IPR011050">
    <property type="entry name" value="Pectin_lyase_fold/virulence"/>
</dbReference>
<dbReference type="RefSeq" id="WP_310899432.1">
    <property type="nucleotide sequence ID" value="NZ_JAMQOS010000001.1"/>
</dbReference>
<dbReference type="EMBL" id="JAMQOS010000001">
    <property type="protein sequence ID" value="MDS0281598.1"/>
    <property type="molecule type" value="Genomic_DNA"/>
</dbReference>
<proteinExistence type="predicted"/>
<evidence type="ECO:0000313" key="2">
    <source>
        <dbReference type="EMBL" id="MDS0281598.1"/>
    </source>
</evidence>
<evidence type="ECO:0000259" key="1">
    <source>
        <dbReference type="Pfam" id="PF12708"/>
    </source>
</evidence>
<protein>
    <submittedName>
        <fullName evidence="2">Right-handed parallel beta-helix repeat-containing protein</fullName>
    </submittedName>
</protein>
<dbReference type="InterPro" id="IPR006626">
    <property type="entry name" value="PbH1"/>
</dbReference>
<accession>A0ABU2FLG7</accession>
<dbReference type="Pfam" id="PF12708">
    <property type="entry name" value="Pect-lyase_RHGA_epim"/>
    <property type="match status" value="1"/>
</dbReference>
<dbReference type="SUPFAM" id="SSF51126">
    <property type="entry name" value="Pectin lyase-like"/>
    <property type="match status" value="1"/>
</dbReference>